<sequence>MQCPVQALFPSAAINSGDLQGSNKPRFPTHSVHMRGLPFKATDYDVMDFFKPLETVNITFVQDNNGRASGEADVEFATHSDALKAMGKVSILSLSLAKVSILSLSLAKANILSLSLAKVSILSLSLAKVSILPLSLAKANILSLSLAKVSILSLSLAKVSILFLSLAKHKEHMKHRYIELFLNSSPEDLYLSKNSLRPSVTAAEAIFFGSV</sequence>
<proteinExistence type="predicted"/>
<dbReference type="InterPro" id="IPR050666">
    <property type="entry name" value="ESRP"/>
</dbReference>
<reference evidence="5" key="2">
    <citation type="journal article" date="2018" name="Environ. Sci. Technol.">
        <title>The Toxicogenome of Hyalella azteca: A Model for Sediment Ecotoxicology and Evolutionary Toxicology.</title>
        <authorList>
            <person name="Poynton H.C."/>
            <person name="Hasenbein S."/>
            <person name="Benoit J.B."/>
            <person name="Sepulveda M.S."/>
            <person name="Poelchau M.F."/>
            <person name="Hughes D.S.T."/>
            <person name="Murali S.C."/>
            <person name="Chen S."/>
            <person name="Glastad K.M."/>
            <person name="Goodisman M.A.D."/>
            <person name="Werren J.H."/>
            <person name="Vineis J.H."/>
            <person name="Bowen J.L."/>
            <person name="Friedrich M."/>
            <person name="Jones J."/>
            <person name="Robertson H.M."/>
            <person name="Feyereisen R."/>
            <person name="Mechler-Hickson A."/>
            <person name="Mathers N."/>
            <person name="Lee C.E."/>
            <person name="Colbourne J.K."/>
            <person name="Biales A."/>
            <person name="Johnston J.S."/>
            <person name="Wellborn G.A."/>
            <person name="Rosendale A.J."/>
            <person name="Cridge A.G."/>
            <person name="Munoz-Torres M.C."/>
            <person name="Bain P.A."/>
            <person name="Manny A.R."/>
            <person name="Major K.M."/>
            <person name="Lambert F.N."/>
            <person name="Vulpe C.D."/>
            <person name="Tuck P."/>
            <person name="Blalock B.J."/>
            <person name="Lin Y.Y."/>
            <person name="Smith M.E."/>
            <person name="Ochoa-Acuna H."/>
            <person name="Chen M.M."/>
            <person name="Childers C.P."/>
            <person name="Qu J."/>
            <person name="Dugan S."/>
            <person name="Lee S.L."/>
            <person name="Chao H."/>
            <person name="Dinh H."/>
            <person name="Han Y."/>
            <person name="Doddapaneni H."/>
            <person name="Worley K.C."/>
            <person name="Muzny D.M."/>
            <person name="Gibbs R.A."/>
            <person name="Richards S."/>
        </authorList>
    </citation>
    <scope>NUCLEOTIDE SEQUENCE</scope>
    <source>
        <strain evidence="5">HAZT.00-mixed</strain>
        <tissue evidence="5">Whole organism</tissue>
    </source>
</reference>
<evidence type="ECO:0000259" key="4">
    <source>
        <dbReference type="PROSITE" id="PS50102"/>
    </source>
</evidence>
<dbReference type="PROSITE" id="PS50102">
    <property type="entry name" value="RRM"/>
    <property type="match status" value="1"/>
</dbReference>
<dbReference type="OrthoDB" id="431068at2759"/>
<dbReference type="SMART" id="SM00360">
    <property type="entry name" value="RRM"/>
    <property type="match status" value="1"/>
</dbReference>
<reference evidence="5" key="3">
    <citation type="submission" date="2019-06" db="EMBL/GenBank/DDBJ databases">
        <authorList>
            <person name="Poynton C."/>
            <person name="Hasenbein S."/>
            <person name="Benoit J.B."/>
            <person name="Sepulveda M.S."/>
            <person name="Poelchau M.F."/>
            <person name="Murali S.C."/>
            <person name="Chen S."/>
            <person name="Glastad K.M."/>
            <person name="Werren J.H."/>
            <person name="Vineis J.H."/>
            <person name="Bowen J.L."/>
            <person name="Friedrich M."/>
            <person name="Jones J."/>
            <person name="Robertson H.M."/>
            <person name="Feyereisen R."/>
            <person name="Mechler-Hickson A."/>
            <person name="Mathers N."/>
            <person name="Lee C.E."/>
            <person name="Colbourne J.K."/>
            <person name="Biales A."/>
            <person name="Johnston J.S."/>
            <person name="Wellborn G.A."/>
            <person name="Rosendale A.J."/>
            <person name="Cridge A.G."/>
            <person name="Munoz-Torres M.C."/>
            <person name="Bain P.A."/>
            <person name="Manny A.R."/>
            <person name="Major K.M."/>
            <person name="Lambert F.N."/>
            <person name="Vulpe C.D."/>
            <person name="Tuck P."/>
            <person name="Blalock B.J."/>
            <person name="Lin Y.-Y."/>
            <person name="Smith M.E."/>
            <person name="Ochoa-Acuna H."/>
            <person name="Chen M.-J.M."/>
            <person name="Childers C.P."/>
            <person name="Qu J."/>
            <person name="Dugan S."/>
            <person name="Lee S.L."/>
            <person name="Chao H."/>
            <person name="Dinh H."/>
            <person name="Han Y."/>
            <person name="Doddapaneni H."/>
            <person name="Worley K.C."/>
            <person name="Muzny D.M."/>
            <person name="Gibbs R.A."/>
            <person name="Richards S."/>
        </authorList>
    </citation>
    <scope>NUCLEOTIDE SEQUENCE</scope>
    <source>
        <strain evidence="5">HAZT.00-mixed</strain>
        <tissue evidence="5">Whole organism</tissue>
    </source>
</reference>
<reference evidence="5" key="1">
    <citation type="submission" date="2014-08" db="EMBL/GenBank/DDBJ databases">
        <authorList>
            <person name="Murali S."/>
            <person name="Richards S."/>
            <person name="Bandaranaike D."/>
            <person name="Bellair M."/>
            <person name="Blankenburg K."/>
            <person name="Chao H."/>
            <person name="Dinh H."/>
            <person name="Doddapaneni H."/>
            <person name="Dugan-Rocha S."/>
            <person name="Elkadiri S."/>
            <person name="Gnanaolivu R."/>
            <person name="Hughes D."/>
            <person name="Lee S."/>
            <person name="Li M."/>
            <person name="Ming W."/>
            <person name="Munidasa M."/>
            <person name="Muniz J."/>
            <person name="Nguyen L."/>
            <person name="Osuji N."/>
            <person name="Pu L.-L."/>
            <person name="Puazo M."/>
            <person name="Skinner E."/>
            <person name="Qu C."/>
            <person name="Quiroz J."/>
            <person name="Raj R."/>
            <person name="Weissenberger G."/>
            <person name="Xin Y."/>
            <person name="Zou X."/>
            <person name="Han Y."/>
            <person name="Worley K."/>
            <person name="Muzny D."/>
            <person name="Gibbs R."/>
        </authorList>
    </citation>
    <scope>NUCLEOTIDE SEQUENCE</scope>
    <source>
        <strain evidence="5">HAZT.00-mixed</strain>
        <tissue evidence="5">Whole organism</tissue>
    </source>
</reference>
<dbReference type="EMBL" id="JQDR03016965">
    <property type="protein sequence ID" value="KAA0184425.1"/>
    <property type="molecule type" value="Genomic_DNA"/>
</dbReference>
<dbReference type="PANTHER" id="PTHR13976">
    <property type="entry name" value="HETEROGENEOUS NUCLEAR RIBONUCLEOPROTEIN-RELATED"/>
    <property type="match status" value="1"/>
</dbReference>
<comment type="caution">
    <text evidence="5">The sequence shown here is derived from an EMBL/GenBank/DDBJ whole genome shotgun (WGS) entry which is preliminary data.</text>
</comment>
<name>A0A6A0GQB4_HYAAZ</name>
<evidence type="ECO:0000313" key="5">
    <source>
        <dbReference type="EMBL" id="KAA0184425.1"/>
    </source>
</evidence>
<dbReference type="Pfam" id="PF00076">
    <property type="entry name" value="RRM_1"/>
    <property type="match status" value="1"/>
</dbReference>
<accession>A0A6A0GQB4</accession>
<evidence type="ECO:0000256" key="2">
    <source>
        <dbReference type="ARBA" id="ARBA00022884"/>
    </source>
</evidence>
<evidence type="ECO:0000256" key="1">
    <source>
        <dbReference type="ARBA" id="ARBA00022737"/>
    </source>
</evidence>
<dbReference type="Proteomes" id="UP000711488">
    <property type="component" value="Unassembled WGS sequence"/>
</dbReference>
<dbReference type="InterPro" id="IPR035979">
    <property type="entry name" value="RBD_domain_sf"/>
</dbReference>
<evidence type="ECO:0000256" key="3">
    <source>
        <dbReference type="PROSITE-ProRule" id="PRU00176"/>
    </source>
</evidence>
<dbReference type="InterPro" id="IPR012677">
    <property type="entry name" value="Nucleotide-bd_a/b_plait_sf"/>
</dbReference>
<dbReference type="Gene3D" id="3.30.70.330">
    <property type="match status" value="1"/>
</dbReference>
<keyword evidence="1" id="KW-0677">Repeat</keyword>
<keyword evidence="2 3" id="KW-0694">RNA-binding</keyword>
<feature type="domain" description="RRM" evidence="4">
    <location>
        <begin position="30"/>
        <end position="109"/>
    </location>
</feature>
<dbReference type="InterPro" id="IPR000504">
    <property type="entry name" value="RRM_dom"/>
</dbReference>
<dbReference type="SUPFAM" id="SSF54928">
    <property type="entry name" value="RNA-binding domain, RBD"/>
    <property type="match status" value="1"/>
</dbReference>
<organism evidence="5">
    <name type="scientific">Hyalella azteca</name>
    <name type="common">Amphipod</name>
    <dbReference type="NCBI Taxonomy" id="294128"/>
    <lineage>
        <taxon>Eukaryota</taxon>
        <taxon>Metazoa</taxon>
        <taxon>Ecdysozoa</taxon>
        <taxon>Arthropoda</taxon>
        <taxon>Crustacea</taxon>
        <taxon>Multicrustacea</taxon>
        <taxon>Malacostraca</taxon>
        <taxon>Eumalacostraca</taxon>
        <taxon>Peracarida</taxon>
        <taxon>Amphipoda</taxon>
        <taxon>Senticaudata</taxon>
        <taxon>Talitrida</taxon>
        <taxon>Talitroidea</taxon>
        <taxon>Hyalellidae</taxon>
        <taxon>Hyalella</taxon>
    </lineage>
</organism>
<dbReference type="AlphaFoldDB" id="A0A6A0GQB4"/>
<gene>
    <name evidence="5" type="ORF">HAZT_HAZT011596</name>
</gene>
<dbReference type="GO" id="GO:0003723">
    <property type="term" value="F:RNA binding"/>
    <property type="evidence" value="ECO:0007669"/>
    <property type="project" value="UniProtKB-UniRule"/>
</dbReference>
<protein>
    <recommendedName>
        <fullName evidence="4">RRM domain-containing protein</fullName>
    </recommendedName>
</protein>